<sequence>MDVLYDCIRSEEKKYCCTCKWYAEFEGVCCNGDSEHRGDFRNLDDTCDCWENIEEKDRCNGCFGAANNDCHICPKNGLEV</sequence>
<comment type="caution">
    <text evidence="1">The sequence shown here is derived from an EMBL/GenBank/DDBJ whole genome shotgun (WGS) entry which is preliminary data.</text>
</comment>
<dbReference type="RefSeq" id="WP_268803281.1">
    <property type="nucleotide sequence ID" value="NZ_JAPRAY010000002.1"/>
</dbReference>
<dbReference type="AlphaFoldDB" id="A0A9Q4EWG9"/>
<name>A0A9Q4EWG9_MEDGN</name>
<evidence type="ECO:0000313" key="2">
    <source>
        <dbReference type="Proteomes" id="UP001079535"/>
    </source>
</evidence>
<accession>A0A9Q4EWG9</accession>
<protein>
    <submittedName>
        <fullName evidence="1">Uncharacterized protein</fullName>
    </submittedName>
</protein>
<dbReference type="Proteomes" id="UP001079535">
    <property type="component" value="Unassembled WGS sequence"/>
</dbReference>
<organism evidence="1 2">
    <name type="scientific">Mediterraneibacter gnavus</name>
    <name type="common">Ruminococcus gnavus</name>
    <dbReference type="NCBI Taxonomy" id="33038"/>
    <lineage>
        <taxon>Bacteria</taxon>
        <taxon>Bacillati</taxon>
        <taxon>Bacillota</taxon>
        <taxon>Clostridia</taxon>
        <taxon>Lachnospirales</taxon>
        <taxon>Lachnospiraceae</taxon>
        <taxon>Mediterraneibacter</taxon>
    </lineage>
</organism>
<evidence type="ECO:0000313" key="1">
    <source>
        <dbReference type="EMBL" id="MCZ0666263.1"/>
    </source>
</evidence>
<reference evidence="1" key="1">
    <citation type="submission" date="2022-11" db="EMBL/GenBank/DDBJ databases">
        <title>Temperate bacteriophages infecting mucin-degrading bacterium Ruminococcus gnavus from the human gut.</title>
        <authorList>
            <person name="Buttimer C."/>
        </authorList>
    </citation>
    <scope>NUCLEOTIDE SEQUENCE</scope>
    <source>
        <strain evidence="1">CCUG 49994</strain>
    </source>
</reference>
<proteinExistence type="predicted"/>
<gene>
    <name evidence="1" type="ORF">OZZ17_01735</name>
</gene>
<dbReference type="EMBL" id="JAPRAY010000002">
    <property type="protein sequence ID" value="MCZ0666263.1"/>
    <property type="molecule type" value="Genomic_DNA"/>
</dbReference>